<dbReference type="STRING" id="237018.SAMN04489723_11458"/>
<evidence type="ECO:0000313" key="2">
    <source>
        <dbReference type="Proteomes" id="UP000198790"/>
    </source>
</evidence>
<dbReference type="AlphaFoldDB" id="A0A1I1BPS5"/>
<keyword evidence="2" id="KW-1185">Reference proteome</keyword>
<evidence type="ECO:0000313" key="1">
    <source>
        <dbReference type="EMBL" id="SFB50343.1"/>
    </source>
</evidence>
<proteinExistence type="predicted"/>
<accession>A0A1I1BPS5</accession>
<organism evidence="1 2">
    <name type="scientific">Algoriphagus aquimarinus</name>
    <dbReference type="NCBI Taxonomy" id="237018"/>
    <lineage>
        <taxon>Bacteria</taxon>
        <taxon>Pseudomonadati</taxon>
        <taxon>Bacteroidota</taxon>
        <taxon>Cytophagia</taxon>
        <taxon>Cytophagales</taxon>
        <taxon>Cyclobacteriaceae</taxon>
        <taxon>Algoriphagus</taxon>
    </lineage>
</organism>
<protein>
    <submittedName>
        <fullName evidence="1">Uncharacterized protein</fullName>
    </submittedName>
</protein>
<gene>
    <name evidence="1" type="ORF">SAMN04489723_11458</name>
</gene>
<sequence>MTLGVLMFLTVAMSDKDYSFRFSGISKNPKNWERQVGLGAFVECINFCFWEKGPAS</sequence>
<reference evidence="1 2" key="1">
    <citation type="submission" date="2016-10" db="EMBL/GenBank/DDBJ databases">
        <authorList>
            <person name="de Groot N.N."/>
        </authorList>
    </citation>
    <scope>NUCLEOTIDE SEQUENCE [LARGE SCALE GENOMIC DNA]</scope>
    <source>
        <strain evidence="1 2">DSM 23399</strain>
    </source>
</reference>
<name>A0A1I1BPS5_9BACT</name>
<dbReference type="Proteomes" id="UP000198790">
    <property type="component" value="Unassembled WGS sequence"/>
</dbReference>
<dbReference type="EMBL" id="FOKK01000014">
    <property type="protein sequence ID" value="SFB50343.1"/>
    <property type="molecule type" value="Genomic_DNA"/>
</dbReference>